<dbReference type="InterPro" id="IPR039421">
    <property type="entry name" value="Type_1_exporter"/>
</dbReference>
<dbReference type="CDD" id="cd07346">
    <property type="entry name" value="ABC_6TM_exporters"/>
    <property type="match status" value="1"/>
</dbReference>
<dbReference type="Gene3D" id="1.20.1560.10">
    <property type="entry name" value="ABC transporter type 1, transmembrane domain"/>
    <property type="match status" value="1"/>
</dbReference>
<proteinExistence type="inferred from homology"/>
<dbReference type="GO" id="GO:0005524">
    <property type="term" value="F:ATP binding"/>
    <property type="evidence" value="ECO:0007669"/>
    <property type="project" value="UniProtKB-KW"/>
</dbReference>
<evidence type="ECO:0000256" key="8">
    <source>
        <dbReference type="SAM" id="MobiDB-lite"/>
    </source>
</evidence>
<dbReference type="PROSITE" id="PS00211">
    <property type="entry name" value="ABC_TRANSPORTER_1"/>
    <property type="match status" value="1"/>
</dbReference>
<evidence type="ECO:0000259" key="11">
    <source>
        <dbReference type="PROSITE" id="PS50929"/>
    </source>
</evidence>
<keyword evidence="12" id="KW-0067">ATP-binding</keyword>
<dbReference type="Pfam" id="PF00005">
    <property type="entry name" value="ABC_tran"/>
    <property type="match status" value="1"/>
</dbReference>
<keyword evidence="2" id="KW-1003">Cell membrane</keyword>
<evidence type="ECO:0000313" key="13">
    <source>
        <dbReference type="Proteomes" id="UP000625574"/>
    </source>
</evidence>
<evidence type="ECO:0000256" key="5">
    <source>
        <dbReference type="ARBA" id="ARBA00022989"/>
    </source>
</evidence>
<dbReference type="PANTHER" id="PTHR24221">
    <property type="entry name" value="ATP-BINDING CASSETTE SUB-FAMILY B"/>
    <property type="match status" value="1"/>
</dbReference>
<evidence type="ECO:0000256" key="1">
    <source>
        <dbReference type="ARBA" id="ARBA00004429"/>
    </source>
</evidence>
<feature type="transmembrane region" description="Helical" evidence="9">
    <location>
        <begin position="45"/>
        <end position="71"/>
    </location>
</feature>
<comment type="subcellular location">
    <subcellularLocation>
        <location evidence="1">Cell inner membrane</location>
        <topology evidence="1">Multi-pass membrane protein</topology>
    </subcellularLocation>
</comment>
<dbReference type="EMBL" id="JAEIOT010000007">
    <property type="protein sequence ID" value="MBI9000376.1"/>
    <property type="molecule type" value="Genomic_DNA"/>
</dbReference>
<evidence type="ECO:0000313" key="12">
    <source>
        <dbReference type="EMBL" id="MBI9000376.1"/>
    </source>
</evidence>
<evidence type="ECO:0000256" key="3">
    <source>
        <dbReference type="ARBA" id="ARBA00022692"/>
    </source>
</evidence>
<feature type="domain" description="ABC transmembrane type-1" evidence="11">
    <location>
        <begin position="49"/>
        <end position="322"/>
    </location>
</feature>
<keyword evidence="4" id="KW-1278">Translocase</keyword>
<evidence type="ECO:0000256" key="6">
    <source>
        <dbReference type="ARBA" id="ARBA00023136"/>
    </source>
</evidence>
<gene>
    <name evidence="12" type="ORF">JDV76_05250</name>
</gene>
<evidence type="ECO:0000259" key="10">
    <source>
        <dbReference type="PROSITE" id="PS50893"/>
    </source>
</evidence>
<dbReference type="PROSITE" id="PS50893">
    <property type="entry name" value="ABC_TRANSPORTER_2"/>
    <property type="match status" value="1"/>
</dbReference>
<evidence type="ECO:0000256" key="9">
    <source>
        <dbReference type="SAM" id="Phobius"/>
    </source>
</evidence>
<dbReference type="InterPro" id="IPR011527">
    <property type="entry name" value="ABC1_TM_dom"/>
</dbReference>
<keyword evidence="3 9" id="KW-0812">Transmembrane</keyword>
<dbReference type="SUPFAM" id="SSF90123">
    <property type="entry name" value="ABC transporter transmembrane region"/>
    <property type="match status" value="1"/>
</dbReference>
<protein>
    <submittedName>
        <fullName evidence="12">ABC transporter ATP-binding protein</fullName>
    </submittedName>
</protein>
<keyword evidence="5 9" id="KW-1133">Transmembrane helix</keyword>
<comment type="caution">
    <text evidence="12">The sequence shown here is derived from an EMBL/GenBank/DDBJ whole genome shotgun (WGS) entry which is preliminary data.</text>
</comment>
<feature type="transmembrane region" description="Helical" evidence="9">
    <location>
        <begin position="185"/>
        <end position="204"/>
    </location>
</feature>
<keyword evidence="13" id="KW-1185">Reference proteome</keyword>
<keyword evidence="6 9" id="KW-0472">Membrane</keyword>
<feature type="region of interest" description="Disordered" evidence="8">
    <location>
        <begin position="1"/>
        <end position="30"/>
    </location>
</feature>
<evidence type="ECO:0000256" key="7">
    <source>
        <dbReference type="ARBA" id="ARBA00023455"/>
    </source>
</evidence>
<dbReference type="InterPro" id="IPR036640">
    <property type="entry name" value="ABC1_TM_sf"/>
</dbReference>
<keyword evidence="12" id="KW-0547">Nucleotide-binding</keyword>
<comment type="similarity">
    <text evidence="7">Belongs to the ABC transporter superfamily. Siderophore-Fe(3+) uptake transporter (SIUT) (TC 3.A.1.21) family.</text>
</comment>
<dbReference type="Gene3D" id="3.40.50.300">
    <property type="entry name" value="P-loop containing nucleotide triphosphate hydrolases"/>
    <property type="match status" value="1"/>
</dbReference>
<dbReference type="SUPFAM" id="SSF52540">
    <property type="entry name" value="P-loop containing nucleoside triphosphate hydrolases"/>
    <property type="match status" value="1"/>
</dbReference>
<name>A0ABS0VUC2_9CORY</name>
<dbReference type="PROSITE" id="PS50929">
    <property type="entry name" value="ABC_TM1F"/>
    <property type="match status" value="1"/>
</dbReference>
<dbReference type="PANTHER" id="PTHR24221:SF654">
    <property type="entry name" value="ATP-BINDING CASSETTE SUB-FAMILY B MEMBER 6"/>
    <property type="match status" value="1"/>
</dbReference>
<evidence type="ECO:0000256" key="4">
    <source>
        <dbReference type="ARBA" id="ARBA00022967"/>
    </source>
</evidence>
<dbReference type="InterPro" id="IPR003439">
    <property type="entry name" value="ABC_transporter-like_ATP-bd"/>
</dbReference>
<feature type="transmembrane region" description="Helical" evidence="9">
    <location>
        <begin position="83"/>
        <end position="104"/>
    </location>
</feature>
<feature type="domain" description="ABC transporter" evidence="10">
    <location>
        <begin position="341"/>
        <end position="570"/>
    </location>
</feature>
<dbReference type="InterPro" id="IPR027417">
    <property type="entry name" value="P-loop_NTPase"/>
</dbReference>
<dbReference type="Pfam" id="PF00664">
    <property type="entry name" value="ABC_membrane"/>
    <property type="match status" value="1"/>
</dbReference>
<reference evidence="12 13" key="1">
    <citation type="submission" date="2020-12" db="EMBL/GenBank/DDBJ databases">
        <title>Genome public.</title>
        <authorList>
            <person name="Sun Q."/>
        </authorList>
    </citation>
    <scope>NUCLEOTIDE SEQUENCE [LARGE SCALE GENOMIC DNA]</scope>
    <source>
        <strain evidence="12 13">CCM 8864</strain>
    </source>
</reference>
<feature type="transmembrane region" description="Helical" evidence="9">
    <location>
        <begin position="271"/>
        <end position="293"/>
    </location>
</feature>
<feature type="transmembrane region" description="Helical" evidence="9">
    <location>
        <begin position="160"/>
        <end position="179"/>
    </location>
</feature>
<evidence type="ECO:0000256" key="2">
    <source>
        <dbReference type="ARBA" id="ARBA00022519"/>
    </source>
</evidence>
<dbReference type="InterPro" id="IPR017871">
    <property type="entry name" value="ABC_transporter-like_CS"/>
</dbReference>
<dbReference type="RefSeq" id="WP_198735843.1">
    <property type="nucleotide sequence ID" value="NZ_JAEIOT010000007.1"/>
</dbReference>
<dbReference type="Proteomes" id="UP000625574">
    <property type="component" value="Unassembled WGS sequence"/>
</dbReference>
<keyword evidence="2" id="KW-0997">Cell inner membrane</keyword>
<organism evidence="12 13">
    <name type="scientific">Corynebacterium marambiense</name>
    <dbReference type="NCBI Taxonomy" id="2765364"/>
    <lineage>
        <taxon>Bacteria</taxon>
        <taxon>Bacillati</taxon>
        <taxon>Actinomycetota</taxon>
        <taxon>Actinomycetes</taxon>
        <taxon>Mycobacteriales</taxon>
        <taxon>Corynebacteriaceae</taxon>
        <taxon>Corynebacterium</taxon>
    </lineage>
</organism>
<feature type="compositionally biased region" description="Basic and acidic residues" evidence="8">
    <location>
        <begin position="15"/>
        <end position="24"/>
    </location>
</feature>
<accession>A0ABS0VUC2</accession>
<sequence>MTATDDIPRGITVRARAESPDAPRVDPGTTPRQLLWRSMTAHPRLMVPALLLSATHQIGEMGVPVIVGLAIDHGIAAGDGRTFVLLLILLALDFLMLSTAYRYASRLGWISMNYVEHGLRMRLTDRMLDPRGLGGQPRLPGELLAIAATDARQVAMSTQALLYPVGQMVGLIFGAGILLRIYWPLGVATILGALIVVFVAEKVGGPLASRFRKQQQAAAEAAGTAADMMQGVRVIKGLGADHAAETRYRRLSRRALSATLRSVNSNAVLTGAMRITGGLLIAAIAVAGALLAVTGRITLGQMITVIGLAQLVTEPLNFVGDFGAVLWATGKGSADRVLGVLQSPTVFDDTGRAAPAHDSTMTLDLSVHGAALAVEPGALSVFDLPATDVARITDALAMTVPAEPGMIRIGGTDLADLDVDAVRSRILVAPHRAQVFEGTVAGNIAEGAALAVSAPGTRAAVSVDSAALAAGLDDIIASPEGLDTLAGDAGDRLSGGQCQRVALARSLAADADILVLDNPTTAVDSVTEARIVERVRTLRSGRTTVVFTGSPAWRAAADQVIGSATAENGAAS</sequence>